<evidence type="ECO:0000259" key="3">
    <source>
        <dbReference type="PROSITE" id="PS50158"/>
    </source>
</evidence>
<dbReference type="GO" id="GO:0003676">
    <property type="term" value="F:nucleic acid binding"/>
    <property type="evidence" value="ECO:0007669"/>
    <property type="project" value="InterPro"/>
</dbReference>
<dbReference type="SUPFAM" id="SSF56219">
    <property type="entry name" value="DNase I-like"/>
    <property type="match status" value="1"/>
</dbReference>
<evidence type="ECO:0000256" key="2">
    <source>
        <dbReference type="SAM" id="MobiDB-lite"/>
    </source>
</evidence>
<evidence type="ECO:0000313" key="4">
    <source>
        <dbReference type="EMBL" id="RKK10461.1"/>
    </source>
</evidence>
<feature type="region of interest" description="Disordered" evidence="2">
    <location>
        <begin position="1"/>
        <end position="62"/>
    </location>
</feature>
<dbReference type="Proteomes" id="UP000270866">
    <property type="component" value="Unassembled WGS sequence"/>
</dbReference>
<sequence>MGDDPDGSGGGYHRPQRKRVRTTKVLEMEQQNGDMEWQEEGETSEGALGQNRARKQAAPKSAGGMVEAVQSLKQLLEQDLNKKIEAMKAEFQLEFTKLSDRMAQEVARATAQMAQELSQVRDQLTQVCGELEQTRLQLDMLNKTETPRSSVQSYADAARMTSTSMSSQSSSVARSATPEPVFCTVDTSRVPEDHLGDVTPTMIRKTVEQEMRQSNDQPRWRCVAVTRDGRNANRLRIIGRNEEEIQKIKTILEIRKAPGARVLRDQLYPIKVDSMNRMAVFDQEFNILPGAIETLNQENEVQIAKVAWLSRKVNPKSYGSMVVYLTKSSDAKRLLQEHYFLVAGESAYTSVFEQTTGPEQCYNCQELGHKAFSCSKTRDTVHESLMNDDQLQDYSVIAIQEPQAHQKDGKLLTVPMGHPRWVKMVPTVWEKGRWPIRSMLWVNKDIEAEQIPIKTADMTAAILRLPERLVLVVSVYVPGRDDQALQDTCNLLRQVISGARRQADRLVDVVVVGDFNRHDQLGTKTWNGGDFETTVDLVLASADIASSTVKCMVHGTEHGSDHRAIETEFDISVPVPQVRERLLLKNAPWKEINIRIATALKSSPEECTVQQKTDRLMTVVLEAIRALTPRAKPSPYAKRWWTSDLTQLRQIHTHWRNRARASRRAGRICEELEETARGAAKQYHDAIRQQKKTHWNEFLADNDNIWKAAKYLKSGEDTAFGKVPQLTRADGTRTTNNREQAVEMLTTFFPPLPEQIEEEGERPQRGAAISMPDITMEEHPVRTDCPP</sequence>
<proteinExistence type="predicted"/>
<gene>
    <name evidence="4" type="ORF">BFJ65_g14461</name>
</gene>
<dbReference type="Pfam" id="PF00098">
    <property type="entry name" value="zf-CCHC"/>
    <property type="match status" value="1"/>
</dbReference>
<feature type="region of interest" description="Disordered" evidence="2">
    <location>
        <begin position="757"/>
        <end position="787"/>
    </location>
</feature>
<reference evidence="4 5" key="1">
    <citation type="journal article" date="2018" name="Sci. Rep.">
        <title>Characterisation of pathogen-specific regions and novel effector candidates in Fusarium oxysporum f. sp. cepae.</title>
        <authorList>
            <person name="Armitage A.D."/>
            <person name="Taylor A."/>
            <person name="Sobczyk M.K."/>
            <person name="Baxter L."/>
            <person name="Greenfield B.P."/>
            <person name="Bates H.J."/>
            <person name="Wilson F."/>
            <person name="Jackson A.C."/>
            <person name="Ott S."/>
            <person name="Harrison R.J."/>
            <person name="Clarkson J.P."/>
        </authorList>
    </citation>
    <scope>NUCLEOTIDE SEQUENCE [LARGE SCALE GENOMIC DNA]</scope>
    <source>
        <strain evidence="4 5">FoC_Fus2</strain>
    </source>
</reference>
<evidence type="ECO:0000256" key="1">
    <source>
        <dbReference type="PROSITE-ProRule" id="PRU00047"/>
    </source>
</evidence>
<keyword evidence="1" id="KW-0479">Metal-binding</keyword>
<keyword evidence="1" id="KW-0862">Zinc</keyword>
<dbReference type="PROSITE" id="PS50158">
    <property type="entry name" value="ZF_CCHC"/>
    <property type="match status" value="1"/>
</dbReference>
<comment type="caution">
    <text evidence="4">The sequence shown here is derived from an EMBL/GenBank/DDBJ whole genome shotgun (WGS) entry which is preliminary data.</text>
</comment>
<name>A0A3L6MZE4_FUSOX</name>
<feature type="compositionally biased region" description="Basic and acidic residues" evidence="2">
    <location>
        <begin position="776"/>
        <end position="787"/>
    </location>
</feature>
<accession>A0A3L6MZE4</accession>
<organism evidence="4 5">
    <name type="scientific">Fusarium oxysporum f. sp. cepae</name>
    <dbReference type="NCBI Taxonomy" id="396571"/>
    <lineage>
        <taxon>Eukaryota</taxon>
        <taxon>Fungi</taxon>
        <taxon>Dikarya</taxon>
        <taxon>Ascomycota</taxon>
        <taxon>Pezizomycotina</taxon>
        <taxon>Sordariomycetes</taxon>
        <taxon>Hypocreomycetidae</taxon>
        <taxon>Hypocreales</taxon>
        <taxon>Nectriaceae</taxon>
        <taxon>Fusarium</taxon>
        <taxon>Fusarium oxysporum species complex</taxon>
    </lineage>
</organism>
<dbReference type="Gene3D" id="3.60.10.10">
    <property type="entry name" value="Endonuclease/exonuclease/phosphatase"/>
    <property type="match status" value="1"/>
</dbReference>
<protein>
    <recommendedName>
        <fullName evidence="3">CCHC-type domain-containing protein</fullName>
    </recommendedName>
</protein>
<evidence type="ECO:0000313" key="5">
    <source>
        <dbReference type="Proteomes" id="UP000270866"/>
    </source>
</evidence>
<dbReference type="InterPro" id="IPR001878">
    <property type="entry name" value="Znf_CCHC"/>
</dbReference>
<dbReference type="AlphaFoldDB" id="A0A3L6MZE4"/>
<dbReference type="GO" id="GO:0008270">
    <property type="term" value="F:zinc ion binding"/>
    <property type="evidence" value="ECO:0007669"/>
    <property type="project" value="UniProtKB-KW"/>
</dbReference>
<feature type="domain" description="CCHC-type" evidence="3">
    <location>
        <begin position="361"/>
        <end position="376"/>
    </location>
</feature>
<dbReference type="InterPro" id="IPR036691">
    <property type="entry name" value="Endo/exonu/phosph_ase_sf"/>
</dbReference>
<keyword evidence="1" id="KW-0863">Zinc-finger</keyword>
<dbReference type="EMBL" id="MRCU01000010">
    <property type="protein sequence ID" value="RKK10461.1"/>
    <property type="molecule type" value="Genomic_DNA"/>
</dbReference>